<dbReference type="SUPFAM" id="SSF54826">
    <property type="entry name" value="Enolase N-terminal domain-like"/>
    <property type="match status" value="1"/>
</dbReference>
<dbReference type="InterPro" id="IPR029017">
    <property type="entry name" value="Enolase-like_N"/>
</dbReference>
<dbReference type="SUPFAM" id="SSF51604">
    <property type="entry name" value="Enolase C-terminal domain-like"/>
    <property type="match status" value="1"/>
</dbReference>
<dbReference type="SFLD" id="SFLDG00180">
    <property type="entry name" value="muconate_cycloisomerase"/>
    <property type="match status" value="1"/>
</dbReference>
<accession>A0A7C1CFB2</accession>
<evidence type="ECO:0000256" key="5">
    <source>
        <dbReference type="ARBA" id="ARBA00029491"/>
    </source>
</evidence>
<name>A0A7C1CFB2_9CREN</name>
<evidence type="ECO:0000313" key="7">
    <source>
        <dbReference type="EMBL" id="HDP16061.1"/>
    </source>
</evidence>
<dbReference type="Pfam" id="PF13378">
    <property type="entry name" value="MR_MLE_C"/>
    <property type="match status" value="1"/>
</dbReference>
<dbReference type="GO" id="GO:0046872">
    <property type="term" value="F:metal ion binding"/>
    <property type="evidence" value="ECO:0007669"/>
    <property type="project" value="UniProtKB-KW"/>
</dbReference>
<dbReference type="PANTHER" id="PTHR48073">
    <property type="entry name" value="O-SUCCINYLBENZOATE SYNTHASE-RELATED"/>
    <property type="match status" value="1"/>
</dbReference>
<sequence>MEIRRLELFYLRMKLRDEFRTSFGSVQERPVVLVRVEEKGGEEGWGELVADAGPWYSYETYDTSSTIIRNFIAPIVLQREIQDVYEFHAAVSRIRGYPMAKTAVEEALLDLYGRLEGKSIADIVGGVRKEIVSGVSIGIKRSIDQLVSEVETRLEEGYRRIKIKIEPGHDVEPVKAIRDRFGDIPLQVDANGAYTLRDMQVLRKLDNYGLLMIEQPLAWDDLVEHSILSRKLTTPICLDESIKTLGDLLVAYKLGSCEIVNVKPARVGGILRAKEILETAARLGIGAWIGGMLETGVGRAFLVALASHPAVNYPNDISASDRYWEEDIVEPPWKLTSNGTLEVPRQKGIGVEVRTDLIEKYLVEKWTATK</sequence>
<dbReference type="SFLD" id="SFLDF00009">
    <property type="entry name" value="o-succinylbenzoate_synthase"/>
    <property type="match status" value="1"/>
</dbReference>
<dbReference type="GO" id="GO:0016854">
    <property type="term" value="F:racemase and epimerase activity"/>
    <property type="evidence" value="ECO:0007669"/>
    <property type="project" value="UniProtKB-ARBA"/>
</dbReference>
<dbReference type="EMBL" id="DSAY01000185">
    <property type="protein sequence ID" value="HDP16061.1"/>
    <property type="molecule type" value="Genomic_DNA"/>
</dbReference>
<dbReference type="GO" id="GO:0009234">
    <property type="term" value="P:menaquinone biosynthetic process"/>
    <property type="evidence" value="ECO:0007669"/>
    <property type="project" value="UniProtKB-UniPathway"/>
</dbReference>
<dbReference type="InterPro" id="IPR010197">
    <property type="entry name" value="OSBS/NAAAR"/>
</dbReference>
<dbReference type="EC" id="4.2.1.113" evidence="5"/>
<dbReference type="SMART" id="SM00922">
    <property type="entry name" value="MR_MLE"/>
    <property type="match status" value="1"/>
</dbReference>
<dbReference type="PANTHER" id="PTHR48073:SF5">
    <property type="entry name" value="O-SUCCINYLBENZOATE SYNTHASE"/>
    <property type="match status" value="1"/>
</dbReference>
<reference evidence="7" key="1">
    <citation type="journal article" date="2020" name="mSystems">
        <title>Genome- and Community-Level Interaction Insights into Carbon Utilization and Element Cycling Functions of Hydrothermarchaeota in Hydrothermal Sediment.</title>
        <authorList>
            <person name="Zhou Z."/>
            <person name="Liu Y."/>
            <person name="Xu W."/>
            <person name="Pan J."/>
            <person name="Luo Z.H."/>
            <person name="Li M."/>
        </authorList>
    </citation>
    <scope>NUCLEOTIDE SEQUENCE [LARGE SCALE GENOMIC DNA]</scope>
    <source>
        <strain evidence="7">SpSt-116</strain>
    </source>
</reference>
<dbReference type="SFLD" id="SFLDS00001">
    <property type="entry name" value="Enolase"/>
    <property type="match status" value="1"/>
</dbReference>
<dbReference type="UniPathway" id="UPA00079"/>
<dbReference type="InterPro" id="IPR036849">
    <property type="entry name" value="Enolase-like_C_sf"/>
</dbReference>
<dbReference type="Gene3D" id="3.20.20.120">
    <property type="entry name" value="Enolase-like C-terminal domain"/>
    <property type="match status" value="1"/>
</dbReference>
<dbReference type="CDD" id="cd03317">
    <property type="entry name" value="NAAAR"/>
    <property type="match status" value="1"/>
</dbReference>
<evidence type="ECO:0000256" key="2">
    <source>
        <dbReference type="ARBA" id="ARBA00022723"/>
    </source>
</evidence>
<dbReference type="Gene3D" id="3.30.390.10">
    <property type="entry name" value="Enolase-like, N-terminal domain"/>
    <property type="match status" value="1"/>
</dbReference>
<organism evidence="7">
    <name type="scientific">Thermofilum adornatum</name>
    <dbReference type="NCBI Taxonomy" id="1365176"/>
    <lineage>
        <taxon>Archaea</taxon>
        <taxon>Thermoproteota</taxon>
        <taxon>Thermoprotei</taxon>
        <taxon>Thermofilales</taxon>
        <taxon>Thermofilaceae</taxon>
        <taxon>Thermofilum</taxon>
    </lineage>
</organism>
<dbReference type="GO" id="GO:0043748">
    <property type="term" value="F:O-succinylbenzoate synthase activity"/>
    <property type="evidence" value="ECO:0007669"/>
    <property type="project" value="UniProtKB-EC"/>
</dbReference>
<protein>
    <recommendedName>
        <fullName evidence="5">o-succinylbenzoate synthase</fullName>
        <ecNumber evidence="5">4.2.1.113</ecNumber>
    </recommendedName>
</protein>
<feature type="domain" description="Mandelate racemase/muconate lactonizing enzyme C-terminal" evidence="6">
    <location>
        <begin position="143"/>
        <end position="235"/>
    </location>
</feature>
<comment type="caution">
    <text evidence="7">The sequence shown here is derived from an EMBL/GenBank/DDBJ whole genome shotgun (WGS) entry which is preliminary data.</text>
</comment>
<comment type="cofactor">
    <cofactor evidence="1">
        <name>a divalent metal cation</name>
        <dbReference type="ChEBI" id="CHEBI:60240"/>
    </cofactor>
</comment>
<dbReference type="InterPro" id="IPR029065">
    <property type="entry name" value="Enolase_C-like"/>
</dbReference>
<proteinExistence type="predicted"/>
<evidence type="ECO:0000256" key="1">
    <source>
        <dbReference type="ARBA" id="ARBA00001968"/>
    </source>
</evidence>
<dbReference type="AlphaFoldDB" id="A0A7C1CFB2"/>
<gene>
    <name evidence="7" type="primary">menC</name>
    <name evidence="7" type="ORF">ENN26_09860</name>
</gene>
<dbReference type="NCBIfam" id="TIGR01928">
    <property type="entry name" value="menC_lowGC_arch"/>
    <property type="match status" value="1"/>
</dbReference>
<keyword evidence="3" id="KW-0460">Magnesium</keyword>
<keyword evidence="4 7" id="KW-0456">Lyase</keyword>
<evidence type="ECO:0000256" key="4">
    <source>
        <dbReference type="ARBA" id="ARBA00023239"/>
    </source>
</evidence>
<dbReference type="InterPro" id="IPR013341">
    <property type="entry name" value="Mandelate_racemase_N_dom"/>
</dbReference>
<evidence type="ECO:0000256" key="3">
    <source>
        <dbReference type="ARBA" id="ARBA00022842"/>
    </source>
</evidence>
<dbReference type="InterPro" id="IPR013342">
    <property type="entry name" value="Mandelate_racemase_C"/>
</dbReference>
<dbReference type="Pfam" id="PF02746">
    <property type="entry name" value="MR_MLE_N"/>
    <property type="match status" value="1"/>
</dbReference>
<keyword evidence="2" id="KW-0479">Metal-binding</keyword>
<dbReference type="UniPathway" id="UPA01057">
    <property type="reaction ID" value="UER00165"/>
</dbReference>
<evidence type="ECO:0000259" key="6">
    <source>
        <dbReference type="SMART" id="SM00922"/>
    </source>
</evidence>